<reference evidence="2 3" key="1">
    <citation type="journal article" date="2012" name="Genome Biol.">
        <title>Genome and low-iron response of an oceanic diatom adapted to chronic iron limitation.</title>
        <authorList>
            <person name="Lommer M."/>
            <person name="Specht M."/>
            <person name="Roy A.S."/>
            <person name="Kraemer L."/>
            <person name="Andreson R."/>
            <person name="Gutowska M.A."/>
            <person name="Wolf J."/>
            <person name="Bergner S.V."/>
            <person name="Schilhabel M.B."/>
            <person name="Klostermeier U.C."/>
            <person name="Beiko R.G."/>
            <person name="Rosenstiel P."/>
            <person name="Hippler M."/>
            <person name="Laroche J."/>
        </authorList>
    </citation>
    <scope>NUCLEOTIDE SEQUENCE [LARGE SCALE GENOMIC DNA]</scope>
    <source>
        <strain evidence="2 3">CCMP1005</strain>
    </source>
</reference>
<feature type="compositionally biased region" description="Pro residues" evidence="1">
    <location>
        <begin position="1"/>
        <end position="15"/>
    </location>
</feature>
<feature type="compositionally biased region" description="Polar residues" evidence="1">
    <location>
        <begin position="19"/>
        <end position="40"/>
    </location>
</feature>
<feature type="region of interest" description="Disordered" evidence="1">
    <location>
        <begin position="1"/>
        <end position="61"/>
    </location>
</feature>
<protein>
    <submittedName>
        <fullName evidence="2">Uncharacterized protein</fullName>
    </submittedName>
</protein>
<proteinExistence type="predicted"/>
<feature type="compositionally biased region" description="Pro residues" evidence="1">
    <location>
        <begin position="41"/>
        <end position="50"/>
    </location>
</feature>
<feature type="non-terminal residue" evidence="2">
    <location>
        <position position="230"/>
    </location>
</feature>
<evidence type="ECO:0000313" key="3">
    <source>
        <dbReference type="Proteomes" id="UP000266841"/>
    </source>
</evidence>
<accession>K0RV02</accession>
<evidence type="ECO:0000313" key="2">
    <source>
        <dbReference type="EMBL" id="EJK56820.1"/>
    </source>
</evidence>
<name>K0RV02_THAOC</name>
<gene>
    <name evidence="2" type="ORF">THAOC_23214</name>
</gene>
<organism evidence="2 3">
    <name type="scientific">Thalassiosira oceanica</name>
    <name type="common">Marine diatom</name>
    <dbReference type="NCBI Taxonomy" id="159749"/>
    <lineage>
        <taxon>Eukaryota</taxon>
        <taxon>Sar</taxon>
        <taxon>Stramenopiles</taxon>
        <taxon>Ochrophyta</taxon>
        <taxon>Bacillariophyta</taxon>
        <taxon>Coscinodiscophyceae</taxon>
        <taxon>Thalassiosirophycidae</taxon>
        <taxon>Thalassiosirales</taxon>
        <taxon>Thalassiosiraceae</taxon>
        <taxon>Thalassiosira</taxon>
    </lineage>
</organism>
<keyword evidence="3" id="KW-1185">Reference proteome</keyword>
<evidence type="ECO:0000256" key="1">
    <source>
        <dbReference type="SAM" id="MobiDB-lite"/>
    </source>
</evidence>
<sequence length="230" mass="25366">MATNKPPPDPNAPEPSKPRSTPKNTPDQPSANHDQEWLQTSPPPDPPVPTPKRESRNRQSTDYHTPAAHIHVQVYGYPPAYNSHGGYHSNVYMDSDSEDSYGHYGDDASSGGYHSNGIDSDEYEFAGCNYYRGDTPAGGLPQEVSPPPGLFVSGQGCLHARRGSEGQQALCASICHAIKRERDETKLEEMRAEKQRQQKVVNIKCAAAKAHWYRDFAESSMICPMDPKKG</sequence>
<comment type="caution">
    <text evidence="2">The sequence shown here is derived from an EMBL/GenBank/DDBJ whole genome shotgun (WGS) entry which is preliminary data.</text>
</comment>
<dbReference type="Proteomes" id="UP000266841">
    <property type="component" value="Unassembled WGS sequence"/>
</dbReference>
<feature type="compositionally biased region" description="Basic and acidic residues" evidence="1">
    <location>
        <begin position="51"/>
        <end position="61"/>
    </location>
</feature>
<dbReference type="AlphaFoldDB" id="K0RV02"/>
<dbReference type="EMBL" id="AGNL01030407">
    <property type="protein sequence ID" value="EJK56820.1"/>
    <property type="molecule type" value="Genomic_DNA"/>
</dbReference>